<evidence type="ECO:0000313" key="3">
    <source>
        <dbReference type="Proteomes" id="UP001299046"/>
    </source>
</evidence>
<evidence type="ECO:0000256" key="1">
    <source>
        <dbReference type="SAM" id="Phobius"/>
    </source>
</evidence>
<evidence type="ECO:0008006" key="4">
    <source>
        <dbReference type="Google" id="ProtNLM"/>
    </source>
</evidence>
<dbReference type="Proteomes" id="UP001299046">
    <property type="component" value="Unassembled WGS sequence"/>
</dbReference>
<dbReference type="EMBL" id="JAYJJT010000002">
    <property type="protein sequence ID" value="MEB3048563.1"/>
    <property type="molecule type" value="Genomic_DNA"/>
</dbReference>
<keyword evidence="1" id="KW-0472">Membrane</keyword>
<proteinExistence type="predicted"/>
<keyword evidence="1" id="KW-1133">Transmembrane helix</keyword>
<keyword evidence="3" id="KW-1185">Reference proteome</keyword>
<reference evidence="2 3" key="1">
    <citation type="submission" date="2023-12" db="EMBL/GenBank/DDBJ databases">
        <title>Description of new species of Mycobacterium terrae complex isolated from sewage at the Sao Paulo Zoological Park Foundation in Brazil.</title>
        <authorList>
            <person name="Romagnoli C.L."/>
            <person name="Conceicao E.C."/>
            <person name="Machado E."/>
            <person name="Barreto L.B.P.F."/>
            <person name="Sharma A."/>
            <person name="Silva N.M."/>
            <person name="Marques L.E."/>
            <person name="Juliana M.A."/>
            <person name="Lourenco M.C.S."/>
            <person name="Digiampietri L.A."/>
            <person name="Suffys P.N."/>
            <person name="Viana-Niero C."/>
        </authorList>
    </citation>
    <scope>NUCLEOTIDE SEQUENCE [LARGE SCALE GENOMIC DNA]</scope>
    <source>
        <strain evidence="2 3">MYC123</strain>
    </source>
</reference>
<keyword evidence="1" id="KW-0812">Transmembrane</keyword>
<sequence length="548" mass="59863">MKDVVMRERRSATGGRHRAVPQRKLVMSDPFRALQRQNIRGGIAVAAAGIVAATPVVAVSPLDAADSVVRRATQLVADESLLNVPLNLAQALFNAPANSINGLDTLAQSLLFSGPWLVGSPTNVWGEDPGDPAHFEGLVNTLVPFPVLSGAGHEDDFMYPGLGQQLSMLLAVEIPADKVCESLWCLPVMPTSPITGVTALDQMLWSLAIITGLQKFPLIDNWFQVPFSEMTDGNSYFFDPTSVPMQDAGIGHDQFLWQGTITPAQALENLQNNPNYDEIIANDPDLVSRIEAMDPNTPLMPWAGMSYSMDFQQPFDNFWESLQQPFDMSKFELPNIVDLGRAMQSLLASFAIAFNPFVPGSPFCPGPCLFPDLDPGHHLQPTYYIAIQAISDMWKGNPVLDEWLHDYADGTANISTPTFISSEANLWRWNQTWFNFGNPGMSDPRELPPFFDFGQNLPSLDEIHQGMNSLLGEGTGNYLFNLFSNVGIFAPFDIEGTLAALAGIPHEPVGLPDPGEYVLDGEPYTHPYIGGADADAFDWSSLFSGLGV</sequence>
<protein>
    <recommendedName>
        <fullName evidence="4">PE-PPE domain-containing protein</fullName>
    </recommendedName>
</protein>
<comment type="caution">
    <text evidence="2">The sequence shown here is derived from an EMBL/GenBank/DDBJ whole genome shotgun (WGS) entry which is preliminary data.</text>
</comment>
<name>A0ABU5YIH8_9MYCO</name>
<feature type="transmembrane region" description="Helical" evidence="1">
    <location>
        <begin position="42"/>
        <end position="62"/>
    </location>
</feature>
<gene>
    <name evidence="2" type="ORF">KV112_02235</name>
</gene>
<accession>A0ABU5YIH8</accession>
<evidence type="ECO:0000313" key="2">
    <source>
        <dbReference type="EMBL" id="MEB3048563.1"/>
    </source>
</evidence>
<dbReference type="RefSeq" id="WP_224860484.1">
    <property type="nucleotide sequence ID" value="NZ_JAYJJT010000002.1"/>
</dbReference>
<organism evidence="2 3">
    <name type="scientific">[Mycobacterium] zoologicum</name>
    <dbReference type="NCBI Taxonomy" id="2872311"/>
    <lineage>
        <taxon>Bacteria</taxon>
        <taxon>Bacillati</taxon>
        <taxon>Actinomycetota</taxon>
        <taxon>Actinomycetes</taxon>
        <taxon>Mycobacteriales</taxon>
        <taxon>Mycobacteriaceae</taxon>
        <taxon>Mycolicibacter</taxon>
    </lineage>
</organism>